<dbReference type="SUPFAM" id="SSF53474">
    <property type="entry name" value="alpha/beta-Hydrolases"/>
    <property type="match status" value="1"/>
</dbReference>
<keyword evidence="1 3" id="KW-0378">Hydrolase</keyword>
<evidence type="ECO:0000256" key="1">
    <source>
        <dbReference type="ARBA" id="ARBA00022801"/>
    </source>
</evidence>
<evidence type="ECO:0000313" key="4">
    <source>
        <dbReference type="Proteomes" id="UP001610063"/>
    </source>
</evidence>
<gene>
    <name evidence="3" type="ORF">ACHKAR_00325</name>
</gene>
<feature type="domain" description="BD-FAE-like" evidence="2">
    <location>
        <begin position="67"/>
        <end position="227"/>
    </location>
</feature>
<reference evidence="3 4" key="1">
    <citation type="journal article" date="2013" name="Int. J. Syst. Evol. Microbiol.">
        <title>Marinoscillum luteum sp. nov., isolated from marine sediment.</title>
        <authorList>
            <person name="Cha I.T."/>
            <person name="Park S.J."/>
            <person name="Kim S.J."/>
            <person name="Kim J.G."/>
            <person name="Jung M.Y."/>
            <person name="Shin K.S."/>
            <person name="Kwon K.K."/>
            <person name="Yang S.H."/>
            <person name="Seo Y.S."/>
            <person name="Rhee S.K."/>
        </authorList>
    </citation>
    <scope>NUCLEOTIDE SEQUENCE [LARGE SCALE GENOMIC DNA]</scope>
    <source>
        <strain evidence="3 4">KCTC 23939</strain>
    </source>
</reference>
<dbReference type="InterPro" id="IPR049492">
    <property type="entry name" value="BD-FAE-like_dom"/>
</dbReference>
<dbReference type="Pfam" id="PF20434">
    <property type="entry name" value="BD-FAE"/>
    <property type="match status" value="1"/>
</dbReference>
<comment type="caution">
    <text evidence="3">The sequence shown here is derived from an EMBL/GenBank/DDBJ whole genome shotgun (WGS) entry which is preliminary data.</text>
</comment>
<name>A0ABW7N2D2_9BACT</name>
<keyword evidence="4" id="KW-1185">Reference proteome</keyword>
<proteinExistence type="predicted"/>
<organism evidence="3 4">
    <name type="scientific">Marinoscillum luteum</name>
    <dbReference type="NCBI Taxonomy" id="861051"/>
    <lineage>
        <taxon>Bacteria</taxon>
        <taxon>Pseudomonadati</taxon>
        <taxon>Bacteroidota</taxon>
        <taxon>Cytophagia</taxon>
        <taxon>Cytophagales</taxon>
        <taxon>Reichenbachiellaceae</taxon>
        <taxon>Marinoscillum</taxon>
    </lineage>
</organism>
<evidence type="ECO:0000313" key="3">
    <source>
        <dbReference type="EMBL" id="MFH6981856.1"/>
    </source>
</evidence>
<dbReference type="Proteomes" id="UP001610063">
    <property type="component" value="Unassembled WGS sequence"/>
</dbReference>
<dbReference type="GO" id="GO:0016787">
    <property type="term" value="F:hydrolase activity"/>
    <property type="evidence" value="ECO:0007669"/>
    <property type="project" value="UniProtKB-KW"/>
</dbReference>
<dbReference type="InterPro" id="IPR050300">
    <property type="entry name" value="GDXG_lipolytic_enzyme"/>
</dbReference>
<dbReference type="Gene3D" id="3.40.50.1820">
    <property type="entry name" value="alpha/beta hydrolase"/>
    <property type="match status" value="1"/>
</dbReference>
<evidence type="ECO:0000259" key="2">
    <source>
        <dbReference type="Pfam" id="PF20434"/>
    </source>
</evidence>
<dbReference type="InterPro" id="IPR029058">
    <property type="entry name" value="AB_hydrolase_fold"/>
</dbReference>
<dbReference type="PANTHER" id="PTHR48081">
    <property type="entry name" value="AB HYDROLASE SUPERFAMILY PROTEIN C4A8.06C"/>
    <property type="match status" value="1"/>
</dbReference>
<dbReference type="EMBL" id="JBIPKE010000005">
    <property type="protein sequence ID" value="MFH6981856.1"/>
    <property type="molecule type" value="Genomic_DNA"/>
</dbReference>
<sequence>MIAGWVVVGQVPRDTSYTVANTVAKVLRHYPNLDVQGVEPNDPESVTSTFDVAYKDLGYRSLVANLFIPKEKRVSAAILMIHGGGWRAGSPGLMTPMAERLAESGYLVMVPEYRLSMEALYPAAIGDLKDALQWMRDRSRTMGMHTNRMVVLGCSAGGQLAALLGTTTDVQAIVDIDGVLAFKHPDSQEGSMAAQWLGGTYEEVPELWQEASALTHVSASTPPTLFLASKYPRFLDGRQEYMQVLEEVGTYTAVRVFEDAPHSFWLLSPWFEATVVEVIKFLNDTILEQDN</sequence>
<accession>A0ABW7N2D2</accession>
<protein>
    <submittedName>
        <fullName evidence="3">Alpha/beta hydrolase fold domain-containing protein</fullName>
    </submittedName>
</protein>